<dbReference type="Gene3D" id="2.10.110.10">
    <property type="entry name" value="Cysteine Rich Protein"/>
    <property type="match status" value="6"/>
</dbReference>
<dbReference type="GO" id="GO:0046872">
    <property type="term" value="F:metal ion binding"/>
    <property type="evidence" value="ECO:0007669"/>
    <property type="project" value="UniProtKB-KW"/>
</dbReference>
<dbReference type="Proteomes" id="UP000695562">
    <property type="component" value="Unassembled WGS sequence"/>
</dbReference>
<name>A0A8J4PK11_9MYCE</name>
<evidence type="ECO:0000256" key="3">
    <source>
        <dbReference type="ARBA" id="ARBA00022833"/>
    </source>
</evidence>
<dbReference type="EMBL" id="AJWJ01000742">
    <property type="protein sequence ID" value="KAF2069117.1"/>
    <property type="molecule type" value="Genomic_DNA"/>
</dbReference>
<dbReference type="SMART" id="SM00033">
    <property type="entry name" value="CH"/>
    <property type="match status" value="1"/>
</dbReference>
<keyword evidence="4 5" id="KW-0440">LIM domain</keyword>
<feature type="domain" description="LIM zinc-binding" evidence="8">
    <location>
        <begin position="592"/>
        <end position="654"/>
    </location>
</feature>
<feature type="domain" description="Calponin-homology (CH)" evidence="7">
    <location>
        <begin position="15"/>
        <end position="129"/>
    </location>
</feature>
<feature type="domain" description="LIM zinc-binding" evidence="8">
    <location>
        <begin position="390"/>
        <end position="449"/>
    </location>
</feature>
<dbReference type="SUPFAM" id="SSF47576">
    <property type="entry name" value="Calponin-homology domain, CH-domain"/>
    <property type="match status" value="1"/>
</dbReference>
<dbReference type="OrthoDB" id="15627at2759"/>
<accession>A0A8J4PK11</accession>
<feature type="domain" description="LIM zinc-binding" evidence="8">
    <location>
        <begin position="147"/>
        <end position="208"/>
    </location>
</feature>
<dbReference type="PROSITE" id="PS00478">
    <property type="entry name" value="LIM_DOMAIN_1"/>
    <property type="match status" value="4"/>
</dbReference>
<evidence type="ECO:0000256" key="5">
    <source>
        <dbReference type="PROSITE-ProRule" id="PRU00125"/>
    </source>
</evidence>
<keyword evidence="1 5" id="KW-0479">Metal-binding</keyword>
<evidence type="ECO:0000256" key="1">
    <source>
        <dbReference type="ARBA" id="ARBA00022723"/>
    </source>
</evidence>
<dbReference type="InterPro" id="IPR001781">
    <property type="entry name" value="Znf_LIM"/>
</dbReference>
<evidence type="ECO:0000259" key="8">
    <source>
        <dbReference type="PROSITE" id="PS50023"/>
    </source>
</evidence>
<feature type="domain" description="LIM zinc-binding" evidence="8">
    <location>
        <begin position="450"/>
        <end position="508"/>
    </location>
</feature>
<evidence type="ECO:0000256" key="2">
    <source>
        <dbReference type="ARBA" id="ARBA00022737"/>
    </source>
</evidence>
<organism evidence="9 10">
    <name type="scientific">Polysphondylium violaceum</name>
    <dbReference type="NCBI Taxonomy" id="133409"/>
    <lineage>
        <taxon>Eukaryota</taxon>
        <taxon>Amoebozoa</taxon>
        <taxon>Evosea</taxon>
        <taxon>Eumycetozoa</taxon>
        <taxon>Dictyostelia</taxon>
        <taxon>Dictyosteliales</taxon>
        <taxon>Dictyosteliaceae</taxon>
        <taxon>Polysphondylium</taxon>
    </lineage>
</organism>
<feature type="region of interest" description="Disordered" evidence="6">
    <location>
        <begin position="314"/>
        <end position="365"/>
    </location>
</feature>
<dbReference type="InterPro" id="IPR001715">
    <property type="entry name" value="CH_dom"/>
</dbReference>
<comment type="caution">
    <text evidence="9">The sequence shown here is derived from an EMBL/GenBank/DDBJ whole genome shotgun (WGS) entry which is preliminary data.</text>
</comment>
<dbReference type="Gene3D" id="1.10.418.10">
    <property type="entry name" value="Calponin-like domain"/>
    <property type="match status" value="1"/>
</dbReference>
<proteinExistence type="predicted"/>
<dbReference type="CDD" id="cd08368">
    <property type="entry name" value="LIM"/>
    <property type="match status" value="1"/>
</dbReference>
<dbReference type="PANTHER" id="PTHR24207">
    <property type="entry name" value="ZYX102 PROTEIN"/>
    <property type="match status" value="1"/>
</dbReference>
<dbReference type="PANTHER" id="PTHR24207:SF2">
    <property type="entry name" value="ZYX102 PROTEIN"/>
    <property type="match status" value="1"/>
</dbReference>
<keyword evidence="3 5" id="KW-0862">Zinc</keyword>
<evidence type="ECO:0000313" key="9">
    <source>
        <dbReference type="EMBL" id="KAF2069117.1"/>
    </source>
</evidence>
<feature type="domain" description="LIM zinc-binding" evidence="8">
    <location>
        <begin position="533"/>
        <end position="591"/>
    </location>
</feature>
<evidence type="ECO:0000259" key="7">
    <source>
        <dbReference type="PROSITE" id="PS50021"/>
    </source>
</evidence>
<protein>
    <recommendedName>
        <fullName evidence="11">LIM-type zinc finger-containing protein</fullName>
    </recommendedName>
</protein>
<evidence type="ECO:0000313" key="10">
    <source>
        <dbReference type="Proteomes" id="UP000695562"/>
    </source>
</evidence>
<keyword evidence="2" id="KW-0677">Repeat</keyword>
<dbReference type="PRINTS" id="PR00888">
    <property type="entry name" value="SM22CALPONIN"/>
</dbReference>
<dbReference type="Pfam" id="PF00412">
    <property type="entry name" value="LIM"/>
    <property type="match status" value="5"/>
</dbReference>
<dbReference type="PROSITE" id="PS50021">
    <property type="entry name" value="CH"/>
    <property type="match status" value="1"/>
</dbReference>
<evidence type="ECO:0000256" key="4">
    <source>
        <dbReference type="ARBA" id="ARBA00023038"/>
    </source>
</evidence>
<dbReference type="AlphaFoldDB" id="A0A8J4PK11"/>
<evidence type="ECO:0008006" key="11">
    <source>
        <dbReference type="Google" id="ProtNLM"/>
    </source>
</evidence>
<gene>
    <name evidence="9" type="ORF">CYY_009560</name>
</gene>
<sequence length="706" mass="77407">MIKANWSGESAFNLDLALTESLNWIENVLGVSIIKKDGAAPIHEVFQTSLKDGVLLCKLINQIKAGTVAKINLTATSDAAKRENLSFFIKGGKGLGLRDTQLFDTSDLYESKRIRNVAISLYWLGRAARGISTYKGPQLNLLAFQKMNCSACKTPINDNNYLATLTQQWHTACAKCCNCNCNLDPKKQFFMEGNNIWCPDCMVGATQIGGSNSGAGKGGKHGNHAHKHGDNECVSCHGGLEKGYVPEVDGSDRKYCTKCICDACHNPLIGNFNIKNGKKICDDCSCSSCGKSLEDGFFEMGISKFCEPCAHKKNEHDSKTKPTVSTAQLSNTNSPTSSPNKSTTTTTTNNNNNNNSNSKESCKQCHKPIDKKVRKGNDRDKFCEPHEHDKCCGKCDKEIHAQTLEALGKNWHPNCFTCEKCNKKLGPSDTIKKSTQGNPVCGPCSSGGKSSCHECNKPVSGQGVEALDHVYHPECFKCHSCDKKLADDFQEVDDEAFCVPCAKDLSKIANEHGHSHGPQAGSPFITSGWGPNDKCVGCVKPLNGMVAKLDNQYWHKGCFFCTDCKCALLSGFFPLNKKPYCKGCYDKNQTTSICSICNKTILYGHIVKTSTKEYHKECFDKGCTTCKKPLSAGQVYTKFSKPYCGGCFQKDTNCSKCKTAIKGEYYEKDNQIYCPKCQPSPVTSTIYGQRQAGFTVDPRSGKKTFH</sequence>
<dbReference type="PROSITE" id="PS50023">
    <property type="entry name" value="LIM_DOMAIN_2"/>
    <property type="match status" value="5"/>
</dbReference>
<dbReference type="InterPro" id="IPR003096">
    <property type="entry name" value="SM22_calponin"/>
</dbReference>
<feature type="compositionally biased region" description="Low complexity" evidence="6">
    <location>
        <begin position="330"/>
        <end position="359"/>
    </location>
</feature>
<keyword evidence="10" id="KW-1185">Reference proteome</keyword>
<evidence type="ECO:0000256" key="6">
    <source>
        <dbReference type="SAM" id="MobiDB-lite"/>
    </source>
</evidence>
<dbReference type="InterPro" id="IPR036872">
    <property type="entry name" value="CH_dom_sf"/>
</dbReference>
<dbReference type="SMART" id="SM00132">
    <property type="entry name" value="LIM"/>
    <property type="match status" value="6"/>
</dbReference>
<dbReference type="Pfam" id="PF00307">
    <property type="entry name" value="CH"/>
    <property type="match status" value="1"/>
</dbReference>
<dbReference type="SUPFAM" id="SSF57716">
    <property type="entry name" value="Glucocorticoid receptor-like (DNA-binding domain)"/>
    <property type="match status" value="4"/>
</dbReference>
<reference evidence="9" key="1">
    <citation type="submission" date="2020-01" db="EMBL/GenBank/DDBJ databases">
        <title>Development of genomics and gene disruption for Polysphondylium violaceum indicates a role for the polyketide synthase stlB in stalk morphogenesis.</title>
        <authorList>
            <person name="Narita B."/>
            <person name="Kawabe Y."/>
            <person name="Kin K."/>
            <person name="Saito T."/>
            <person name="Gibbs R."/>
            <person name="Kuspa A."/>
            <person name="Muzny D."/>
            <person name="Queller D."/>
            <person name="Richards S."/>
            <person name="Strassman J."/>
            <person name="Sucgang R."/>
            <person name="Worley K."/>
            <person name="Schaap P."/>
        </authorList>
    </citation>
    <scope>NUCLEOTIDE SEQUENCE</scope>
    <source>
        <strain evidence="9">QSvi11</strain>
    </source>
</reference>